<dbReference type="EMBL" id="JRQD01000005">
    <property type="protein sequence ID" value="KGM06349.1"/>
    <property type="molecule type" value="Genomic_DNA"/>
</dbReference>
<name>A0A0A0BGX2_9GAMM</name>
<dbReference type="GO" id="GO:0035438">
    <property type="term" value="F:cyclic-di-GMP binding"/>
    <property type="evidence" value="ECO:0007669"/>
    <property type="project" value="InterPro"/>
</dbReference>
<dbReference type="Proteomes" id="UP000029999">
    <property type="component" value="Unassembled WGS sequence"/>
</dbReference>
<reference evidence="2 3" key="1">
    <citation type="submission" date="2014-09" db="EMBL/GenBank/DDBJ databases">
        <authorList>
            <person name="Grob C."/>
            <person name="Taubert M."/>
            <person name="Howat A.M."/>
            <person name="Burns O.J."/>
            <person name="Dixon J.L."/>
            <person name="Chen Y."/>
            <person name="Murrell J.C."/>
        </authorList>
    </citation>
    <scope>NUCLEOTIDE SEQUENCE [LARGE SCALE GENOMIC DNA]</scope>
    <source>
        <strain evidence="2">L4</strain>
    </source>
</reference>
<dbReference type="AlphaFoldDB" id="A0A0A0BGX2"/>
<dbReference type="RefSeq" id="WP_008289900.1">
    <property type="nucleotide sequence ID" value="NZ_JADFAB010000018.1"/>
</dbReference>
<proteinExistence type="predicted"/>
<evidence type="ECO:0000313" key="3">
    <source>
        <dbReference type="Proteomes" id="UP000029999"/>
    </source>
</evidence>
<feature type="domain" description="PilZ" evidence="1">
    <location>
        <begin position="12"/>
        <end position="104"/>
    </location>
</feature>
<comment type="caution">
    <text evidence="2">The sequence shown here is derived from an EMBL/GenBank/DDBJ whole genome shotgun (WGS) entry which is preliminary data.</text>
</comment>
<dbReference type="Gene3D" id="2.40.10.220">
    <property type="entry name" value="predicted glycosyltransferase like domains"/>
    <property type="match status" value="1"/>
</dbReference>
<accession>A0A0A0BGX2</accession>
<dbReference type="STRING" id="392484.LP43_2224"/>
<gene>
    <name evidence="2" type="ORF">LP43_2224</name>
</gene>
<evidence type="ECO:0000313" key="2">
    <source>
        <dbReference type="EMBL" id="KGM06349.1"/>
    </source>
</evidence>
<sequence length="117" mass="12904">MAMNPRKGILSLKITDQNMLYHSYMPFLQNGGLFIPTNKVYQIGEEVFILLTLMDEAEKLPVAGNIVWITPRGAQGNQAAGIGVHFSDIDGGASIVRGKIENYLVDKLKSDKATYTM</sequence>
<protein>
    <submittedName>
        <fullName evidence="2">Type IV pilus biogenesis protein PilZ</fullName>
    </submittedName>
</protein>
<organism evidence="2 3">
    <name type="scientific">Methylophaga thiooxydans</name>
    <dbReference type="NCBI Taxonomy" id="392484"/>
    <lineage>
        <taxon>Bacteria</taxon>
        <taxon>Pseudomonadati</taxon>
        <taxon>Pseudomonadota</taxon>
        <taxon>Gammaproteobacteria</taxon>
        <taxon>Thiotrichales</taxon>
        <taxon>Piscirickettsiaceae</taxon>
        <taxon>Methylophaga</taxon>
    </lineage>
</organism>
<dbReference type="Pfam" id="PF07238">
    <property type="entry name" value="PilZ"/>
    <property type="match status" value="1"/>
</dbReference>
<dbReference type="InterPro" id="IPR009875">
    <property type="entry name" value="PilZ_domain"/>
</dbReference>
<evidence type="ECO:0000259" key="1">
    <source>
        <dbReference type="Pfam" id="PF07238"/>
    </source>
</evidence>